<dbReference type="GeneID" id="9832026"/>
<comment type="caution">
    <text evidence="6">The sequence shown here is derived from an EMBL/GenBank/DDBJ whole genome shotgun (WGS) entry which is preliminary data.</text>
</comment>
<dbReference type="OrthoDB" id="21573at2759"/>
<dbReference type="PANTHER" id="PTHR10938">
    <property type="entry name" value="TRANSLATION INITIATION FACTOR IF-3"/>
    <property type="match status" value="1"/>
</dbReference>
<dbReference type="Gene3D" id="3.10.20.80">
    <property type="entry name" value="Translation initiation factor 3 (IF-3), N-terminal domain"/>
    <property type="match status" value="1"/>
</dbReference>
<dbReference type="STRING" id="70448.A0A090MAW9"/>
<dbReference type="GO" id="GO:0043022">
    <property type="term" value="F:ribosome binding"/>
    <property type="evidence" value="ECO:0007669"/>
    <property type="project" value="TreeGrafter"/>
</dbReference>
<reference evidence="7" key="1">
    <citation type="journal article" date="2006" name="Proc. Natl. Acad. Sci. U.S.A.">
        <title>Genome analysis of the smallest free-living eukaryote Ostreococcus tauri unveils many unique features.</title>
        <authorList>
            <person name="Derelle E."/>
            <person name="Ferraz C."/>
            <person name="Rombauts S."/>
            <person name="Rouze P."/>
            <person name="Worden A.Z."/>
            <person name="Robbens S."/>
            <person name="Partensky F."/>
            <person name="Degroeve S."/>
            <person name="Echeynie S."/>
            <person name="Cooke R."/>
            <person name="Saeys Y."/>
            <person name="Wuyts J."/>
            <person name="Jabbari K."/>
            <person name="Bowler C."/>
            <person name="Panaud O."/>
            <person name="Piegu B."/>
            <person name="Ball S.G."/>
            <person name="Ral J.-P."/>
            <person name="Bouget F.-Y."/>
            <person name="Piganeau G."/>
            <person name="De Baets B."/>
            <person name="Picard A."/>
            <person name="Delseny M."/>
            <person name="Demaille J."/>
            <person name="Van de Peer Y."/>
            <person name="Moreau H."/>
        </authorList>
    </citation>
    <scope>NUCLEOTIDE SEQUENCE [LARGE SCALE GENOMIC DNA]</scope>
    <source>
        <strain evidence="7">OTTH 0595 / CCAP 157/2 / RCC745</strain>
    </source>
</reference>
<dbReference type="InterPro" id="IPR019815">
    <property type="entry name" value="Translation_initiation_fac_3_C"/>
</dbReference>
<dbReference type="InterPro" id="IPR036788">
    <property type="entry name" value="T_IF-3_C_sf"/>
</dbReference>
<evidence type="ECO:0000259" key="5">
    <source>
        <dbReference type="Pfam" id="PF05198"/>
    </source>
</evidence>
<dbReference type="PANTHER" id="PTHR10938:SF0">
    <property type="entry name" value="TRANSLATION INITIATION FACTOR IF-3, MITOCHONDRIAL"/>
    <property type="match status" value="1"/>
</dbReference>
<dbReference type="GO" id="GO:0005737">
    <property type="term" value="C:cytoplasm"/>
    <property type="evidence" value="ECO:0007669"/>
    <property type="project" value="UniProtKB-ARBA"/>
</dbReference>
<evidence type="ECO:0000259" key="4">
    <source>
        <dbReference type="Pfam" id="PF00707"/>
    </source>
</evidence>
<feature type="domain" description="Translation initiation factor 3 C-terminal" evidence="4">
    <location>
        <begin position="145"/>
        <end position="232"/>
    </location>
</feature>
<reference evidence="6 7" key="2">
    <citation type="journal article" date="2014" name="BMC Genomics">
        <title>An improved genome of the model marine alga Ostreococcus tauri unfolds by assessing Illumina de novo assemblies.</title>
        <authorList>
            <person name="Blanc-Mathieu R."/>
            <person name="Verhelst B."/>
            <person name="Derelle E."/>
            <person name="Rombauts S."/>
            <person name="Bouget F.Y."/>
            <person name="Carre I."/>
            <person name="Chateau A."/>
            <person name="Eyre-Walker A."/>
            <person name="Grimsley N."/>
            <person name="Moreau H."/>
            <person name="Piegu B."/>
            <person name="Rivals E."/>
            <person name="Schackwitz W."/>
            <person name="Van de Peer Y."/>
            <person name="Piganeau G."/>
        </authorList>
    </citation>
    <scope>NUCLEOTIDE SEQUENCE [LARGE SCALE GENOMIC DNA]</scope>
    <source>
        <strain evidence="7">OTTH 0595 / CCAP 157/2 / RCC745</strain>
    </source>
</reference>
<dbReference type="KEGG" id="ota:OT_ostta10g00250"/>
<dbReference type="InterPro" id="IPR036787">
    <property type="entry name" value="T_IF-3_N_sf"/>
</dbReference>
<dbReference type="GO" id="GO:0032790">
    <property type="term" value="P:ribosome disassembly"/>
    <property type="evidence" value="ECO:0007669"/>
    <property type="project" value="TreeGrafter"/>
</dbReference>
<organism evidence="6 7">
    <name type="scientific">Ostreococcus tauri</name>
    <name type="common">Marine green alga</name>
    <dbReference type="NCBI Taxonomy" id="70448"/>
    <lineage>
        <taxon>Eukaryota</taxon>
        <taxon>Viridiplantae</taxon>
        <taxon>Chlorophyta</taxon>
        <taxon>Mamiellophyceae</taxon>
        <taxon>Mamiellales</taxon>
        <taxon>Bathycoccaceae</taxon>
        <taxon>Ostreococcus</taxon>
    </lineage>
</organism>
<evidence type="ECO:0000313" key="7">
    <source>
        <dbReference type="Proteomes" id="UP000009170"/>
    </source>
</evidence>
<dbReference type="RefSeq" id="XP_003081460.2">
    <property type="nucleotide sequence ID" value="XM_003081412.2"/>
</dbReference>
<dbReference type="InterPro" id="IPR019814">
    <property type="entry name" value="Translation_initiation_fac_3_N"/>
</dbReference>
<gene>
    <name evidence="6" type="ORF">OT_ostta10g00250</name>
</gene>
<evidence type="ECO:0000256" key="1">
    <source>
        <dbReference type="ARBA" id="ARBA00005439"/>
    </source>
</evidence>
<accession>A0A090MAW9</accession>
<name>A0A090MAW9_OSTTA</name>
<dbReference type="Pfam" id="PF00707">
    <property type="entry name" value="IF3_C"/>
    <property type="match status" value="1"/>
</dbReference>
<dbReference type="SUPFAM" id="SSF54364">
    <property type="entry name" value="Translation initiation factor IF3, N-terminal domain"/>
    <property type="match status" value="1"/>
</dbReference>
<dbReference type="InterPro" id="IPR001288">
    <property type="entry name" value="Translation_initiation_fac_3"/>
</dbReference>
<protein>
    <submittedName>
        <fullName evidence="6">Translation initiation factor 3</fullName>
    </submittedName>
</protein>
<dbReference type="AlphaFoldDB" id="A0A090MAW9"/>
<sequence>MFARANLRALARRARGALAGVERAVSSARATGGRRAGADGDGVRVNEAIESPTVRLILDKATATTDAMGANGGVEGASTSTHAVMSAREALRMARAMGLDLVEVNGTQTPPVCRMMDYERARYEQRRKMKEQKKASTKAQKRDVIKELRLTAKIDAHDLRTKMSGAKKFLEAGNRVTFRIMFKKSDGIALDKRATRGAEIMENVMSMLEDVEVVSAPKMVGLQHMTASVSPKRKK</sequence>
<evidence type="ECO:0000256" key="2">
    <source>
        <dbReference type="ARBA" id="ARBA00022540"/>
    </source>
</evidence>
<feature type="domain" description="Translation initiation factor 3 N-terminal" evidence="5">
    <location>
        <begin position="45"/>
        <end position="132"/>
    </location>
</feature>
<keyword evidence="7" id="KW-1185">Reference proteome</keyword>
<dbReference type="Gene3D" id="3.30.110.10">
    <property type="entry name" value="Translation initiation factor 3 (IF-3), C-terminal domain"/>
    <property type="match status" value="1"/>
</dbReference>
<dbReference type="SUPFAM" id="SSF55200">
    <property type="entry name" value="Translation initiation factor IF3, C-terminal domain"/>
    <property type="match status" value="1"/>
</dbReference>
<dbReference type="NCBIfam" id="TIGR00168">
    <property type="entry name" value="infC"/>
    <property type="match status" value="1"/>
</dbReference>
<dbReference type="GO" id="GO:0003743">
    <property type="term" value="F:translation initiation factor activity"/>
    <property type="evidence" value="ECO:0007669"/>
    <property type="project" value="UniProtKB-KW"/>
</dbReference>
<keyword evidence="2 6" id="KW-0396">Initiation factor</keyword>
<keyword evidence="3" id="KW-0648">Protein biosynthesis</keyword>
<dbReference type="Proteomes" id="UP000009170">
    <property type="component" value="Unassembled WGS sequence"/>
</dbReference>
<evidence type="ECO:0000313" key="6">
    <source>
        <dbReference type="EMBL" id="CEF99264.1"/>
    </source>
</evidence>
<dbReference type="InParanoid" id="A0A090MAW9"/>
<dbReference type="EMBL" id="CAID01000010">
    <property type="protein sequence ID" value="CEF99264.1"/>
    <property type="molecule type" value="Genomic_DNA"/>
</dbReference>
<proteinExistence type="inferred from homology"/>
<evidence type="ECO:0000256" key="3">
    <source>
        <dbReference type="ARBA" id="ARBA00022917"/>
    </source>
</evidence>
<dbReference type="Pfam" id="PF05198">
    <property type="entry name" value="IF3_N"/>
    <property type="match status" value="1"/>
</dbReference>
<comment type="similarity">
    <text evidence="1">Belongs to the IF-3 family.</text>
</comment>